<sequence length="138" mass="14823">MIRAAVAIHAGLPGGVLSHVEGTVHYLDLAGLAARSLRDFGGSPELLGKVTKLYASNSGLQSLDGLERLTAVRFLYLDHNNLPESELLRLPDLLPAGVRLETLDLRGNPGLTPAVEAALESSPLLTRAEFFNGCRLRR</sequence>
<keyword evidence="3" id="KW-1185">Reference proteome</keyword>
<protein>
    <submittedName>
        <fullName evidence="2">Uncharacterized protein</fullName>
    </submittedName>
</protein>
<accession>A0AAD5DU11</accession>
<dbReference type="GO" id="GO:0005930">
    <property type="term" value="C:axoneme"/>
    <property type="evidence" value="ECO:0007669"/>
    <property type="project" value="UniProtKB-SubCell"/>
</dbReference>
<dbReference type="Proteomes" id="UP001205105">
    <property type="component" value="Unassembled WGS sequence"/>
</dbReference>
<dbReference type="SUPFAM" id="SSF52058">
    <property type="entry name" value="L domain-like"/>
    <property type="match status" value="1"/>
</dbReference>
<evidence type="ECO:0000256" key="1">
    <source>
        <dbReference type="ARBA" id="ARBA00004430"/>
    </source>
</evidence>
<gene>
    <name evidence="2" type="ORF">COHA_003837</name>
</gene>
<dbReference type="Gene3D" id="3.80.10.10">
    <property type="entry name" value="Ribonuclease Inhibitor"/>
    <property type="match status" value="1"/>
</dbReference>
<proteinExistence type="predicted"/>
<evidence type="ECO:0000313" key="2">
    <source>
        <dbReference type="EMBL" id="KAI7842483.1"/>
    </source>
</evidence>
<organism evidence="2 3">
    <name type="scientific">Chlorella ohadii</name>
    <dbReference type="NCBI Taxonomy" id="2649997"/>
    <lineage>
        <taxon>Eukaryota</taxon>
        <taxon>Viridiplantae</taxon>
        <taxon>Chlorophyta</taxon>
        <taxon>core chlorophytes</taxon>
        <taxon>Trebouxiophyceae</taxon>
        <taxon>Chlorellales</taxon>
        <taxon>Chlorellaceae</taxon>
        <taxon>Chlorella clade</taxon>
        <taxon>Chlorella</taxon>
    </lineage>
</organism>
<name>A0AAD5DU11_9CHLO</name>
<comment type="caution">
    <text evidence="2">The sequence shown here is derived from an EMBL/GenBank/DDBJ whole genome shotgun (WGS) entry which is preliminary data.</text>
</comment>
<evidence type="ECO:0000313" key="3">
    <source>
        <dbReference type="Proteomes" id="UP001205105"/>
    </source>
</evidence>
<comment type="subcellular location">
    <subcellularLocation>
        <location evidence="1">Cytoplasm</location>
        <location evidence="1">Cytoskeleton</location>
        <location evidence="1">Cilium axoneme</location>
    </subcellularLocation>
</comment>
<reference evidence="2" key="1">
    <citation type="submission" date="2020-11" db="EMBL/GenBank/DDBJ databases">
        <title>Chlorella ohadii genome sequencing and assembly.</title>
        <authorList>
            <person name="Murik O."/>
            <person name="Treves H."/>
            <person name="Kedem I."/>
            <person name="Shotland Y."/>
            <person name="Kaplan A."/>
        </authorList>
    </citation>
    <scope>NUCLEOTIDE SEQUENCE</scope>
    <source>
        <strain evidence="2">1</strain>
    </source>
</reference>
<dbReference type="InterPro" id="IPR032675">
    <property type="entry name" value="LRR_dom_sf"/>
</dbReference>
<dbReference type="AlphaFoldDB" id="A0AAD5DU11"/>
<dbReference type="EMBL" id="JADXDR010000052">
    <property type="protein sequence ID" value="KAI7842483.1"/>
    <property type="molecule type" value="Genomic_DNA"/>
</dbReference>